<sequence length="248" mass="26748">MTQNAPAHGGGFSRWVVRSLSRLMLLAVVFAAGALAMHFGMHSGEHAELRKQQARAESLQADLDRIQAELAALRSEAQVQAGTQRVLQDKNAELQQELGRTRDQLAFYEQLIPPGPAGAVAVRAFDLQVDGEFLRYRVLLTRNAAPLAEPFKGRMRFVASGRSAGKAVKIELSPPVAPAAGEAAASAPGADPLTLVFDQFQRSQGVLQRVPDLSIQSVRLEILEGDTVRASQDADLNRVVPERAGVLP</sequence>
<dbReference type="KEGG" id="cgin:ABRZ00_06750"/>
<protein>
    <submittedName>
        <fullName evidence="6">DUF6776 family protein</fullName>
    </submittedName>
</protein>
<evidence type="ECO:0000313" key="3">
    <source>
        <dbReference type="EMBL" id="XDJ43920.1"/>
    </source>
</evidence>
<gene>
    <name evidence="8" type="ORF">ABRY91_12640</name>
    <name evidence="6" type="ORF">ABRY92_06715</name>
    <name evidence="10" type="ORF">ABRY96_10920</name>
    <name evidence="9" type="ORF">ABRY97_12235</name>
    <name evidence="5" type="ORF">ABRZ00_06750</name>
    <name evidence="4" type="ORF">ABRZ01_07090</name>
    <name evidence="3" type="ORF">ABRZ02_09635</name>
    <name evidence="7" type="ORF">ABRZ03_10275</name>
    <name evidence="11" type="ORF">ABRZ08_05255</name>
</gene>
<dbReference type="AlphaFoldDB" id="A0AB39E8P5"/>
<evidence type="ECO:0000313" key="10">
    <source>
        <dbReference type="EMBL" id="XDJ82190.1"/>
    </source>
</evidence>
<dbReference type="EMBL" id="CP158264">
    <property type="protein sequence ID" value="XDJ74363.1"/>
    <property type="molecule type" value="Genomic_DNA"/>
</dbReference>
<evidence type="ECO:0000313" key="5">
    <source>
        <dbReference type="EMBL" id="XDJ56862.1"/>
    </source>
</evidence>
<feature type="transmembrane region" description="Helical" evidence="2">
    <location>
        <begin position="20"/>
        <end position="41"/>
    </location>
</feature>
<feature type="coiled-coil region" evidence="1">
    <location>
        <begin position="49"/>
        <end position="111"/>
    </location>
</feature>
<evidence type="ECO:0000313" key="7">
    <source>
        <dbReference type="EMBL" id="XDJ63113.1"/>
    </source>
</evidence>
<reference evidence="6" key="1">
    <citation type="submission" date="2024-05" db="EMBL/GenBank/DDBJ databases">
        <authorList>
            <person name="Luo Y.-C."/>
            <person name="Nicholds J."/>
            <person name="Mortimer T."/>
            <person name="Maboni G."/>
        </authorList>
    </citation>
    <scope>NUCLEOTIDE SEQUENCE</scope>
    <source>
        <strain evidence="11">140124</strain>
        <strain evidence="10">143751</strain>
        <strain evidence="9">143811</strain>
        <strain evidence="8">145849</strain>
        <strain evidence="7">145850</strain>
        <strain evidence="6">145852</strain>
        <strain evidence="5">150221</strain>
        <strain evidence="4">150964</strain>
        <strain evidence="3">153271</strain>
    </source>
</reference>
<evidence type="ECO:0000313" key="9">
    <source>
        <dbReference type="EMBL" id="XDJ74363.1"/>
    </source>
</evidence>
<dbReference type="InterPro" id="IPR046703">
    <property type="entry name" value="DUF6776"/>
</dbReference>
<dbReference type="EMBL" id="CP158260">
    <property type="protein sequence ID" value="XDJ63113.1"/>
    <property type="molecule type" value="Genomic_DNA"/>
</dbReference>
<evidence type="ECO:0000313" key="4">
    <source>
        <dbReference type="EMBL" id="XDJ51747.1"/>
    </source>
</evidence>
<proteinExistence type="predicted"/>
<evidence type="ECO:0000313" key="8">
    <source>
        <dbReference type="EMBL" id="XDJ66242.1"/>
    </source>
</evidence>
<dbReference type="EMBL" id="CP158259">
    <property type="protein sequence ID" value="XDJ62268.1"/>
    <property type="molecule type" value="Genomic_DNA"/>
</dbReference>
<name>A0AB39E8P5_9BURK</name>
<keyword evidence="1" id="KW-0175">Coiled coil</keyword>
<dbReference type="Pfam" id="PF20567">
    <property type="entry name" value="DUF6776"/>
    <property type="match status" value="1"/>
</dbReference>
<dbReference type="EMBL" id="CP158261">
    <property type="protein sequence ID" value="XDJ66242.1"/>
    <property type="molecule type" value="Genomic_DNA"/>
</dbReference>
<keyword evidence="2" id="KW-1133">Transmembrane helix</keyword>
<evidence type="ECO:0000256" key="2">
    <source>
        <dbReference type="SAM" id="Phobius"/>
    </source>
</evidence>
<accession>A0AB39E8P5</accession>
<dbReference type="GeneID" id="93067218"/>
<dbReference type="EMBL" id="CP158266">
    <property type="protein sequence ID" value="XDJ82190.1"/>
    <property type="molecule type" value="Genomic_DNA"/>
</dbReference>
<keyword evidence="2" id="KW-0812">Transmembrane</keyword>
<dbReference type="EMBL" id="CP158253">
    <property type="protein sequence ID" value="XDJ43920.1"/>
    <property type="molecule type" value="Genomic_DNA"/>
</dbReference>
<evidence type="ECO:0000256" key="1">
    <source>
        <dbReference type="SAM" id="Coils"/>
    </source>
</evidence>
<keyword evidence="2" id="KW-0472">Membrane</keyword>
<dbReference type="RefSeq" id="WP_368642541.1">
    <property type="nucleotide sequence ID" value="NZ_CP158253.1"/>
</dbReference>
<evidence type="ECO:0000313" key="11">
    <source>
        <dbReference type="EMBL" id="XDJ86233.1"/>
    </source>
</evidence>
<dbReference type="EMBL" id="CP158268">
    <property type="protein sequence ID" value="XDJ86233.1"/>
    <property type="molecule type" value="Genomic_DNA"/>
</dbReference>
<evidence type="ECO:0000313" key="6">
    <source>
        <dbReference type="EMBL" id="XDJ62268.1"/>
    </source>
</evidence>
<organism evidence="6">
    <name type="scientific">Castellaniella ginsengisoli</name>
    <dbReference type="NCBI Taxonomy" id="546114"/>
    <lineage>
        <taxon>Bacteria</taxon>
        <taxon>Pseudomonadati</taxon>
        <taxon>Pseudomonadota</taxon>
        <taxon>Betaproteobacteria</taxon>
        <taxon>Burkholderiales</taxon>
        <taxon>Alcaligenaceae</taxon>
        <taxon>Castellaniella</taxon>
    </lineage>
</organism>
<dbReference type="EMBL" id="CP158257">
    <property type="protein sequence ID" value="XDJ56862.1"/>
    <property type="molecule type" value="Genomic_DNA"/>
</dbReference>
<dbReference type="EMBL" id="CP158256">
    <property type="protein sequence ID" value="XDJ51747.1"/>
    <property type="molecule type" value="Genomic_DNA"/>
</dbReference>